<organism evidence="1 2">
    <name type="scientific">Archaeoglobus veneficus (strain DSM 11195 / SNP6)</name>
    <dbReference type="NCBI Taxonomy" id="693661"/>
    <lineage>
        <taxon>Archaea</taxon>
        <taxon>Methanobacteriati</taxon>
        <taxon>Methanobacteriota</taxon>
        <taxon>Archaeoglobi</taxon>
        <taxon>Archaeoglobales</taxon>
        <taxon>Archaeoglobaceae</taxon>
        <taxon>Archaeoglobus</taxon>
    </lineage>
</organism>
<reference evidence="1 2" key="1">
    <citation type="submission" date="2011-03" db="EMBL/GenBank/DDBJ databases">
        <title>The complete genome of Archaeoglobus veneficus SNP6.</title>
        <authorList>
            <consortium name="US DOE Joint Genome Institute (JGI-PGF)"/>
            <person name="Lucas S."/>
            <person name="Copeland A."/>
            <person name="Lapidus A."/>
            <person name="Bruce D."/>
            <person name="Goodwin L."/>
            <person name="Pitluck S."/>
            <person name="Kyrpides N."/>
            <person name="Mavromatis K."/>
            <person name="Pagani I."/>
            <person name="Ivanova N."/>
            <person name="Mikhailova N."/>
            <person name="Lu M."/>
            <person name="Detter J.C."/>
            <person name="Tapia R."/>
            <person name="Han C."/>
            <person name="Land M."/>
            <person name="Hauser L."/>
            <person name="Markowitz V."/>
            <person name="Cheng J.-F."/>
            <person name="Hugenholtz P."/>
            <person name="Woyke T."/>
            <person name="Wu D."/>
            <person name="Spring S."/>
            <person name="Brambilla E."/>
            <person name="Klenk H.-P."/>
            <person name="Eisen J.A."/>
        </authorList>
    </citation>
    <scope>NUCLEOTIDE SEQUENCE [LARGE SCALE GENOMIC DNA]</scope>
    <source>
        <strain>SNP6</strain>
    </source>
</reference>
<name>F2KP06_ARCVS</name>
<sequence>MEENNDRKAKVTLVVDGKKVPLNSYVRSVFSSVIVALISTLKGVDENWKTAEIKVER</sequence>
<proteinExistence type="predicted"/>
<dbReference type="eggNOG" id="arCOG04467">
    <property type="taxonomic scope" value="Archaea"/>
</dbReference>
<evidence type="ECO:0000313" key="2">
    <source>
        <dbReference type="Proteomes" id="UP000008136"/>
    </source>
</evidence>
<dbReference type="AlphaFoldDB" id="F2KP06"/>
<dbReference type="Proteomes" id="UP000008136">
    <property type="component" value="Chromosome"/>
</dbReference>
<dbReference type="RefSeq" id="WP_013682990.1">
    <property type="nucleotide sequence ID" value="NC_015320.1"/>
</dbReference>
<evidence type="ECO:0000313" key="1">
    <source>
        <dbReference type="EMBL" id="AEA46314.1"/>
    </source>
</evidence>
<dbReference type="GeneID" id="60552750"/>
<dbReference type="EMBL" id="CP002588">
    <property type="protein sequence ID" value="AEA46314.1"/>
    <property type="molecule type" value="Genomic_DNA"/>
</dbReference>
<accession>F2KP06</accession>
<protein>
    <submittedName>
        <fullName evidence="1">Uncharacterized protein</fullName>
    </submittedName>
</protein>
<gene>
    <name evidence="1" type="ordered locus">Arcve_0279</name>
</gene>
<dbReference type="STRING" id="693661.Arcve_0279"/>
<keyword evidence="2" id="KW-1185">Reference proteome</keyword>
<dbReference type="KEGG" id="ave:Arcve_0279"/>
<dbReference type="OrthoDB" id="9014at2157"/>
<dbReference type="HOGENOM" id="CLU_215163_0_0_2"/>